<evidence type="ECO:0000256" key="7">
    <source>
        <dbReference type="RuleBase" id="RU361230"/>
    </source>
</evidence>
<feature type="compositionally biased region" description="Basic and acidic residues" evidence="8">
    <location>
        <begin position="672"/>
        <end position="688"/>
    </location>
</feature>
<dbReference type="InterPro" id="IPR004219">
    <property type="entry name" value="TTvirus_Unk"/>
</dbReference>
<evidence type="ECO:0000256" key="3">
    <source>
        <dbReference type="ARBA" id="ARBA00018091"/>
    </source>
</evidence>
<dbReference type="GO" id="GO:0039615">
    <property type="term" value="C:T=1 icosahedral viral capsid"/>
    <property type="evidence" value="ECO:0007669"/>
    <property type="project" value="UniProtKB-UniRule"/>
</dbReference>
<accession>A0AAU7STE7</accession>
<organism evidence="9">
    <name type="scientific">Alphatorquevirus homin9</name>
    <dbReference type="NCBI Taxonomy" id="3048433"/>
    <lineage>
        <taxon>Viruses</taxon>
        <taxon>Monodnaviria</taxon>
        <taxon>Shotokuvirae</taxon>
        <taxon>Commensaviricota</taxon>
        <taxon>Cardeaviricetes</taxon>
        <taxon>Sanitavirales</taxon>
        <taxon>Anelloviridae</taxon>
        <taxon>Alphatorquevirus</taxon>
    </lineage>
</organism>
<name>A0AAU7STE7_9VIRU</name>
<evidence type="ECO:0000256" key="4">
    <source>
        <dbReference type="ARBA" id="ARBA00022431"/>
    </source>
</evidence>
<dbReference type="EMBL" id="PP857061">
    <property type="protein sequence ID" value="XBU06608.1"/>
    <property type="molecule type" value="Genomic_DNA"/>
</dbReference>
<keyword evidence="6 7" id="KW-0946">Virion</keyword>
<sequence>MAWRWWKRRRKWWWRRRWTRGRLRRRRARRAGRRPRRRRVRRRRAWRRGRRKRRTFRRRRRRKGRRHRAKLIIRQWQPEIVRKCLIIGYFPMIICGQGRWSQNYSSHLEDRVVKQSFGGGHATTRWSLKVLYEENLRHLNFWTWSNRDLELTRYLAVTWTFYRHQDVDFIVYFNRKSPMGGNIYTGPQLHPGALMLSKHKILVKSFKTKPKGKATVKVTIKPPTLLIDKWYFQKDICDMTLLNLNAVAADLRFPFCSPQTDNPCVSFLVLSSVYNSFLSITDTRLTPVTSDGSEYYKQFLDAAFKKDRDFNAVNTFKTPANFSHPQLQLPTAESNKPSTNPQEYFNKLDGYWGDPIYVHTDNIQPPQTLQQCKDILTNNMKAWHKKVKSENPSSLHHSCFAHSVGIFSSSFLSPGRLAIEIPGLYTDVIYNPYTDKGKGNMVWVDYCSKTDNIYKDGQSKCLLANIPLWMALHGYVDWVKKETDNWVIDTQARILIVCPYTYPKLYHETNPLYGFIMYSYNFGNGLMPTGATYIPFKFRNKWYPTIYMQQAVIEDISRSGPFSLKQNMPSATLTTKYKFKFLFGGNPASEQVVRDPCTQPTFELPGASTQPPRIQVTDPKLLGPHYSFKSWDLRRGYYSSKSIKRMSEYEEPSEFIFPGPKKPRVDLGPIQEQERPSDSLQRESRPWETSEEESEAEVQEEETQEMPLREQLLNNLREQQQLRKGLQCVFQQLIKTQQGVHIDPSLL</sequence>
<feature type="region of interest" description="Disordered" evidence="8">
    <location>
        <begin position="29"/>
        <end position="65"/>
    </location>
</feature>
<comment type="similarity">
    <text evidence="2 7">Belongs to the anelloviridae capsid protein family.</text>
</comment>
<evidence type="ECO:0000256" key="6">
    <source>
        <dbReference type="ARBA" id="ARBA00022844"/>
    </source>
</evidence>
<dbReference type="Pfam" id="PF02956">
    <property type="entry name" value="TT_ORF1"/>
    <property type="match status" value="1"/>
</dbReference>
<evidence type="ECO:0000256" key="5">
    <source>
        <dbReference type="ARBA" id="ARBA00022561"/>
    </source>
</evidence>
<evidence type="ECO:0000313" key="9">
    <source>
        <dbReference type="EMBL" id="XBU06608.1"/>
    </source>
</evidence>
<keyword evidence="4 7" id="KW-1140">T=1 icosahedral capsid protein</keyword>
<evidence type="ECO:0000256" key="2">
    <source>
        <dbReference type="ARBA" id="ARBA00006131"/>
    </source>
</evidence>
<comment type="subcellular location">
    <subcellularLocation>
        <location evidence="1 7">Virion</location>
    </subcellularLocation>
</comment>
<evidence type="ECO:0000256" key="8">
    <source>
        <dbReference type="SAM" id="MobiDB-lite"/>
    </source>
</evidence>
<evidence type="ECO:0000256" key="1">
    <source>
        <dbReference type="ARBA" id="ARBA00004328"/>
    </source>
</evidence>
<keyword evidence="5 7" id="KW-0167">Capsid protein</keyword>
<feature type="region of interest" description="Disordered" evidence="8">
    <location>
        <begin position="649"/>
        <end position="707"/>
    </location>
</feature>
<protein>
    <recommendedName>
        <fullName evidence="3 7">Capsid protein</fullName>
    </recommendedName>
</protein>
<reference evidence="9" key="1">
    <citation type="submission" date="2024-05" db="EMBL/GenBank/DDBJ databases">
        <authorList>
            <person name="Laubscher F."/>
            <person name="Chudzinski V."/>
            <person name="Cordey S."/>
            <person name="Hosszu-Fellous K."/>
            <person name="Kaiser L."/>
        </authorList>
    </citation>
    <scope>NUCLEOTIDE SEQUENCE</scope>
    <source>
        <strain evidence="9">1215D3-0</strain>
    </source>
</reference>
<feature type="region of interest" description="Disordered" evidence="8">
    <location>
        <begin position="598"/>
        <end position="619"/>
    </location>
</feature>
<proteinExistence type="inferred from homology"/>
<feature type="compositionally biased region" description="Acidic residues" evidence="8">
    <location>
        <begin position="689"/>
        <end position="704"/>
    </location>
</feature>
<comment type="function">
    <text evidence="7">Self-assembles to form an icosahedral capsid.</text>
</comment>